<keyword evidence="6" id="KW-0862">Zinc</keyword>
<gene>
    <name evidence="15" type="primary">LOC114343058</name>
</gene>
<dbReference type="SUPFAM" id="SSF57667">
    <property type="entry name" value="beta-beta-alpha zinc fingers"/>
    <property type="match status" value="1"/>
</dbReference>
<keyword evidence="3" id="KW-0479">Metal-binding</keyword>
<dbReference type="Pfam" id="PF05225">
    <property type="entry name" value="HTH_psq"/>
    <property type="match status" value="1"/>
</dbReference>
<evidence type="ECO:0000256" key="3">
    <source>
        <dbReference type="ARBA" id="ARBA00022723"/>
    </source>
</evidence>
<evidence type="ECO:0000256" key="11">
    <source>
        <dbReference type="ARBA" id="ARBA00037948"/>
    </source>
</evidence>
<evidence type="ECO:0000256" key="13">
    <source>
        <dbReference type="SAM" id="MobiDB-lite"/>
    </source>
</evidence>
<dbReference type="FunFam" id="3.30.160.60:FF:002343">
    <property type="entry name" value="Zinc finger protein 33A"/>
    <property type="match status" value="1"/>
</dbReference>
<keyword evidence="8" id="KW-0238">DNA-binding</keyword>
<evidence type="ECO:0000256" key="2">
    <source>
        <dbReference type="ARBA" id="ARBA00006991"/>
    </source>
</evidence>
<evidence type="ECO:0000256" key="12">
    <source>
        <dbReference type="PROSITE-ProRule" id="PRU00042"/>
    </source>
</evidence>
<dbReference type="GO" id="GO:0000978">
    <property type="term" value="F:RNA polymerase II cis-regulatory region sequence-specific DNA binding"/>
    <property type="evidence" value="ECO:0007669"/>
    <property type="project" value="TreeGrafter"/>
</dbReference>
<dbReference type="RefSeq" id="XP_028149676.1">
    <property type="nucleotide sequence ID" value="XM_028293875.1"/>
</dbReference>
<keyword evidence="5 12" id="KW-0863">Zinc-finger</keyword>
<dbReference type="InterPro" id="IPR036236">
    <property type="entry name" value="Znf_C2H2_sf"/>
</dbReference>
<evidence type="ECO:0000313" key="15">
    <source>
        <dbReference type="RefSeq" id="XP_028149676.1"/>
    </source>
</evidence>
<dbReference type="GO" id="GO:0005634">
    <property type="term" value="C:nucleus"/>
    <property type="evidence" value="ECO:0007669"/>
    <property type="project" value="UniProtKB-SubCell"/>
</dbReference>
<feature type="non-terminal residue" evidence="15">
    <location>
        <position position="242"/>
    </location>
</feature>
<dbReference type="AlphaFoldDB" id="A0A6P7GIE8"/>
<evidence type="ECO:0000256" key="1">
    <source>
        <dbReference type="ARBA" id="ARBA00004123"/>
    </source>
</evidence>
<dbReference type="InterPro" id="IPR009057">
    <property type="entry name" value="Homeodomain-like_sf"/>
</dbReference>
<feature type="region of interest" description="Disordered" evidence="13">
    <location>
        <begin position="136"/>
        <end position="218"/>
    </location>
</feature>
<dbReference type="Gene3D" id="3.30.160.60">
    <property type="entry name" value="Classic Zinc Finger"/>
    <property type="match status" value="2"/>
</dbReference>
<evidence type="ECO:0000256" key="9">
    <source>
        <dbReference type="ARBA" id="ARBA00023163"/>
    </source>
</evidence>
<dbReference type="InterPro" id="IPR013087">
    <property type="entry name" value="Znf_C2H2_type"/>
</dbReference>
<reference evidence="15" key="1">
    <citation type="submission" date="2025-08" db="UniProtKB">
        <authorList>
            <consortium name="RefSeq"/>
        </authorList>
    </citation>
    <scope>IDENTIFICATION</scope>
    <source>
        <tissue evidence="15">Whole insect</tissue>
    </source>
</reference>
<accession>A0A6P7GIE8</accession>
<evidence type="ECO:0000259" key="14">
    <source>
        <dbReference type="PROSITE" id="PS50157"/>
    </source>
</evidence>
<comment type="similarity">
    <text evidence="2">Belongs to the krueppel C2H2-type zinc-finger protein family.</text>
</comment>
<keyword evidence="10" id="KW-0539">Nucleus</keyword>
<protein>
    <submittedName>
        <fullName evidence="15">Zinc finger protein 429-like</fullName>
    </submittedName>
</protein>
<dbReference type="PROSITE" id="PS00028">
    <property type="entry name" value="ZINC_FINGER_C2H2_1"/>
    <property type="match status" value="2"/>
</dbReference>
<keyword evidence="4" id="KW-0677">Repeat</keyword>
<name>A0A6P7GIE8_DIAVI</name>
<evidence type="ECO:0000256" key="4">
    <source>
        <dbReference type="ARBA" id="ARBA00022737"/>
    </source>
</evidence>
<dbReference type="GO" id="GO:0000981">
    <property type="term" value="F:DNA-binding transcription factor activity, RNA polymerase II-specific"/>
    <property type="evidence" value="ECO:0007669"/>
    <property type="project" value="TreeGrafter"/>
</dbReference>
<dbReference type="FunFam" id="3.30.160.60:FF:001480">
    <property type="entry name" value="Si:cabz01071911.3"/>
    <property type="match status" value="1"/>
</dbReference>
<organism evidence="15">
    <name type="scientific">Diabrotica virgifera virgifera</name>
    <name type="common">western corn rootworm</name>
    <dbReference type="NCBI Taxonomy" id="50390"/>
    <lineage>
        <taxon>Eukaryota</taxon>
        <taxon>Metazoa</taxon>
        <taxon>Ecdysozoa</taxon>
        <taxon>Arthropoda</taxon>
        <taxon>Hexapoda</taxon>
        <taxon>Insecta</taxon>
        <taxon>Pterygota</taxon>
        <taxon>Neoptera</taxon>
        <taxon>Endopterygota</taxon>
        <taxon>Coleoptera</taxon>
        <taxon>Polyphaga</taxon>
        <taxon>Cucujiformia</taxon>
        <taxon>Chrysomeloidea</taxon>
        <taxon>Chrysomelidae</taxon>
        <taxon>Galerucinae</taxon>
        <taxon>Diabroticina</taxon>
        <taxon>Diabroticites</taxon>
        <taxon>Diabrotica</taxon>
    </lineage>
</organism>
<feature type="compositionally biased region" description="Low complexity" evidence="13">
    <location>
        <begin position="176"/>
        <end position="194"/>
    </location>
</feature>
<keyword evidence="9" id="KW-0804">Transcription</keyword>
<dbReference type="PANTHER" id="PTHR24388">
    <property type="entry name" value="ZINC FINGER PROTEIN"/>
    <property type="match status" value="1"/>
</dbReference>
<dbReference type="InterPro" id="IPR007889">
    <property type="entry name" value="HTH_Psq"/>
</dbReference>
<feature type="domain" description="C2H2-type" evidence="14">
    <location>
        <begin position="8"/>
        <end position="35"/>
    </location>
</feature>
<evidence type="ECO:0000256" key="7">
    <source>
        <dbReference type="ARBA" id="ARBA00023015"/>
    </source>
</evidence>
<evidence type="ECO:0000256" key="8">
    <source>
        <dbReference type="ARBA" id="ARBA00023125"/>
    </source>
</evidence>
<evidence type="ECO:0000256" key="10">
    <source>
        <dbReference type="ARBA" id="ARBA00023242"/>
    </source>
</evidence>
<dbReference type="SMART" id="SM00355">
    <property type="entry name" value="ZnF_C2H2"/>
    <property type="match status" value="2"/>
</dbReference>
<dbReference type="PANTHER" id="PTHR24388:SF53">
    <property type="entry name" value="CHORION TRANSCRIPTION FACTOR CF2-RELATED"/>
    <property type="match status" value="1"/>
</dbReference>
<feature type="domain" description="C2H2-type" evidence="14">
    <location>
        <begin position="36"/>
        <end position="63"/>
    </location>
</feature>
<sequence length="242" mass="27679">MHNGEKPHKCELCLKQFITTSQLKKHLRVHTEEKPLKCETCLNQFITMYELNKHLKVHTGEEPYKCIKMARQLGRSWTEEDLANAMNSVLNDNMAVRKAAEMFGIPRRTLRNHLTSESNSNRRELVLSVIPTEENNVLSPEKPACSDSRKRNPKSKKIKAPLKTSKSAKKRPVEGSDSSLSDSDYSVHNSSASDINCESDSEMLENEPKERSFNEILKTPEAPAKKYLKPRKKALNYRAQKI</sequence>
<comment type="similarity">
    <text evidence="11">Belongs to the snail C2H2-type zinc-finger protein family.</text>
</comment>
<dbReference type="InterPro" id="IPR050527">
    <property type="entry name" value="Snail/Krueppel_Znf"/>
</dbReference>
<dbReference type="SUPFAM" id="SSF46689">
    <property type="entry name" value="Homeodomain-like"/>
    <property type="match status" value="1"/>
</dbReference>
<comment type="subcellular location">
    <subcellularLocation>
        <location evidence="1">Nucleus</location>
    </subcellularLocation>
</comment>
<keyword evidence="7" id="KW-0805">Transcription regulation</keyword>
<evidence type="ECO:0000256" key="6">
    <source>
        <dbReference type="ARBA" id="ARBA00022833"/>
    </source>
</evidence>
<dbReference type="Gene3D" id="1.10.10.60">
    <property type="entry name" value="Homeodomain-like"/>
    <property type="match status" value="1"/>
</dbReference>
<feature type="compositionally biased region" description="Basic residues" evidence="13">
    <location>
        <begin position="151"/>
        <end position="170"/>
    </location>
</feature>
<dbReference type="PROSITE" id="PS50157">
    <property type="entry name" value="ZINC_FINGER_C2H2_2"/>
    <property type="match status" value="2"/>
</dbReference>
<proteinExistence type="inferred from homology"/>
<dbReference type="GO" id="GO:0008270">
    <property type="term" value="F:zinc ion binding"/>
    <property type="evidence" value="ECO:0007669"/>
    <property type="project" value="UniProtKB-KW"/>
</dbReference>
<evidence type="ECO:0000256" key="5">
    <source>
        <dbReference type="ARBA" id="ARBA00022771"/>
    </source>
</evidence>
<dbReference type="InParanoid" id="A0A6P7GIE8"/>